<keyword evidence="4" id="KW-1185">Reference proteome</keyword>
<proteinExistence type="predicted"/>
<keyword evidence="1" id="KW-0560">Oxidoreductase</keyword>
<protein>
    <submittedName>
        <fullName evidence="3">Aldo/keto reductase</fullName>
    </submittedName>
</protein>
<sequence>MTAPRAKTAHVNMMTDTIIASMPLDGLRMVVRGMLASQPSFTSTFEERTRNYISDTASRYSNAVIFEQGADNAVQVTPSFEIMRRRIRCMIGCGMCFQAPSLLQNIVDQVAPITLKSEPSDTNQEAVLENIASVDGDIVQTITAVQKTLFVESGVRELSAEETAPLDALLHSLLACRDAWVGKGQTFVLERGLDAIIDLLHPTLPDYHSSTITKCPSSESPHPMAETFQLDSTLRLPRIFTGLWQLSSPAWGFASRPKIMEQFSKYVSSGFTAFDMADHYGDAEIIFGKYRSSSGYSDSMFAATKYCVFHPMTVSSAAVRANVSERCHRLRTDKLDLLQFHWQFYDDPQYLDALRYLQEDERVKSLGLCNFDTEHMQRVVDSGVNIVTNQVQFSLIDSRPTMKMAKFCAQHNIKLLTYGTLCGGLLAEKWIDQDPPDLYSETMTPSQRKYYAMIRSWGTWDLFQELLRTLRSIAQKHCVTVSNVATRWVLDFPCVGAVIVGARMGVSEQSQENLASLGWSLDAEDQGMIEGVLERSRRTEMLESMGDCGGEYR</sequence>
<dbReference type="InterPro" id="IPR036812">
    <property type="entry name" value="NAD(P)_OxRdtase_dom_sf"/>
</dbReference>
<organism evidence="3 4">
    <name type="scientific">Aspergillus ellipticus CBS 707.79</name>
    <dbReference type="NCBI Taxonomy" id="1448320"/>
    <lineage>
        <taxon>Eukaryota</taxon>
        <taxon>Fungi</taxon>
        <taxon>Dikarya</taxon>
        <taxon>Ascomycota</taxon>
        <taxon>Pezizomycotina</taxon>
        <taxon>Eurotiomycetes</taxon>
        <taxon>Eurotiomycetidae</taxon>
        <taxon>Eurotiales</taxon>
        <taxon>Aspergillaceae</taxon>
        <taxon>Aspergillus</taxon>
        <taxon>Aspergillus subgen. Circumdati</taxon>
    </lineage>
</organism>
<dbReference type="InterPro" id="IPR023210">
    <property type="entry name" value="NADP_OxRdtase_dom"/>
</dbReference>
<name>A0A319D5F6_9EURO</name>
<dbReference type="EMBL" id="KZ825913">
    <property type="protein sequence ID" value="PYH92570.1"/>
    <property type="molecule type" value="Genomic_DNA"/>
</dbReference>
<reference evidence="3 4" key="1">
    <citation type="submission" date="2018-02" db="EMBL/GenBank/DDBJ databases">
        <title>The genomes of Aspergillus section Nigri reveals drivers in fungal speciation.</title>
        <authorList>
            <consortium name="DOE Joint Genome Institute"/>
            <person name="Vesth T.C."/>
            <person name="Nybo J."/>
            <person name="Theobald S."/>
            <person name="Brandl J."/>
            <person name="Frisvad J.C."/>
            <person name="Nielsen K.F."/>
            <person name="Lyhne E.K."/>
            <person name="Kogle M.E."/>
            <person name="Kuo A."/>
            <person name="Riley R."/>
            <person name="Clum A."/>
            <person name="Nolan M."/>
            <person name="Lipzen A."/>
            <person name="Salamov A."/>
            <person name="Henrissat B."/>
            <person name="Wiebenga A."/>
            <person name="De vries R.P."/>
            <person name="Grigoriev I.V."/>
            <person name="Mortensen U.H."/>
            <person name="Andersen M.R."/>
            <person name="Baker S.E."/>
        </authorList>
    </citation>
    <scope>NUCLEOTIDE SEQUENCE [LARGE SCALE GENOMIC DNA]</scope>
    <source>
        <strain evidence="3 4">CBS 707.79</strain>
    </source>
</reference>
<dbReference type="PANTHER" id="PTHR43147:SF2">
    <property type="entry name" value="NADP-DEPENDENT OXIDOREDUCTASE DOMAIN-CONTAINING PROTEIN"/>
    <property type="match status" value="1"/>
</dbReference>
<evidence type="ECO:0000256" key="1">
    <source>
        <dbReference type="ARBA" id="ARBA00023002"/>
    </source>
</evidence>
<dbReference type="OrthoDB" id="686384at2759"/>
<dbReference type="Pfam" id="PF00248">
    <property type="entry name" value="Aldo_ket_red"/>
    <property type="match status" value="1"/>
</dbReference>
<evidence type="ECO:0000313" key="3">
    <source>
        <dbReference type="EMBL" id="PYH92570.1"/>
    </source>
</evidence>
<dbReference type="AlphaFoldDB" id="A0A319D5F6"/>
<gene>
    <name evidence="3" type="ORF">BO71DRAFT_383244</name>
</gene>
<dbReference type="CDD" id="cd19101">
    <property type="entry name" value="AKR_unchar"/>
    <property type="match status" value="1"/>
</dbReference>
<dbReference type="GO" id="GO:0016491">
    <property type="term" value="F:oxidoreductase activity"/>
    <property type="evidence" value="ECO:0007669"/>
    <property type="project" value="UniProtKB-KW"/>
</dbReference>
<evidence type="ECO:0000313" key="4">
    <source>
        <dbReference type="Proteomes" id="UP000247810"/>
    </source>
</evidence>
<evidence type="ECO:0000259" key="2">
    <source>
        <dbReference type="Pfam" id="PF00248"/>
    </source>
</evidence>
<dbReference type="PANTHER" id="PTHR43147">
    <property type="entry name" value="PROTEIN TAS"/>
    <property type="match status" value="1"/>
</dbReference>
<accession>A0A319D5F6</accession>
<dbReference type="Proteomes" id="UP000247810">
    <property type="component" value="Unassembled WGS sequence"/>
</dbReference>
<dbReference type="VEuPathDB" id="FungiDB:BO71DRAFT_383244"/>
<dbReference type="PROSITE" id="PS00062">
    <property type="entry name" value="ALDOKETO_REDUCTASE_2"/>
    <property type="match status" value="1"/>
</dbReference>
<feature type="domain" description="NADP-dependent oxidoreductase" evidence="2">
    <location>
        <begin position="239"/>
        <end position="533"/>
    </location>
</feature>
<dbReference type="InterPro" id="IPR018170">
    <property type="entry name" value="Aldo/ket_reductase_CS"/>
</dbReference>
<dbReference type="Gene3D" id="3.20.20.100">
    <property type="entry name" value="NADP-dependent oxidoreductase domain"/>
    <property type="match status" value="1"/>
</dbReference>
<dbReference type="SUPFAM" id="SSF51430">
    <property type="entry name" value="NAD(P)-linked oxidoreductase"/>
    <property type="match status" value="1"/>
</dbReference>
<dbReference type="STRING" id="1448320.A0A319D5F6"/>